<evidence type="ECO:0000256" key="1">
    <source>
        <dbReference type="SAM" id="MobiDB-lite"/>
    </source>
</evidence>
<dbReference type="AlphaFoldDB" id="A0ABD0YN24"/>
<feature type="compositionally biased region" description="Low complexity" evidence="1">
    <location>
        <begin position="71"/>
        <end position="85"/>
    </location>
</feature>
<protein>
    <submittedName>
        <fullName evidence="2">Uncharacterized protein</fullName>
    </submittedName>
</protein>
<keyword evidence="3" id="KW-1185">Reference proteome</keyword>
<reference evidence="2 3" key="1">
    <citation type="submission" date="2024-07" db="EMBL/GenBank/DDBJ databases">
        <title>Chromosome-level genome assembly of the water stick insect Ranatra chinensis (Heteroptera: Nepidae).</title>
        <authorList>
            <person name="Liu X."/>
        </authorList>
    </citation>
    <scope>NUCLEOTIDE SEQUENCE [LARGE SCALE GENOMIC DNA]</scope>
    <source>
        <strain evidence="2">Cailab_2021Rc</strain>
        <tissue evidence="2">Muscle</tissue>
    </source>
</reference>
<dbReference type="Proteomes" id="UP001558652">
    <property type="component" value="Unassembled WGS sequence"/>
</dbReference>
<name>A0ABD0YN24_9HEMI</name>
<dbReference type="EMBL" id="JBFDAA010000017">
    <property type="protein sequence ID" value="KAL1116630.1"/>
    <property type="molecule type" value="Genomic_DNA"/>
</dbReference>
<feature type="non-terminal residue" evidence="2">
    <location>
        <position position="1"/>
    </location>
</feature>
<feature type="compositionally biased region" description="Pro residues" evidence="1">
    <location>
        <begin position="42"/>
        <end position="70"/>
    </location>
</feature>
<proteinExistence type="predicted"/>
<sequence length="179" mass="19206">QRAENPLDALLDELQTFSRAGSGGQPGATGTLRRLHSYPEAKPAPPPRNNPPPAPPPRTSSKSPPPPPPTSAGDDPPSSSSQQPSRQELLEQKHRELLRKQRQLQEQYTRLQQLQRAPPPDLLQLKKTGSESNLLGKMGLALAPANITGGSLSHLASTTVSTTATTTTTTSKIYETDIL</sequence>
<comment type="caution">
    <text evidence="2">The sequence shown here is derived from an EMBL/GenBank/DDBJ whole genome shotgun (WGS) entry which is preliminary data.</text>
</comment>
<feature type="region of interest" description="Disordered" evidence="1">
    <location>
        <begin position="14"/>
        <end position="93"/>
    </location>
</feature>
<gene>
    <name evidence="2" type="ORF">AAG570_005102</name>
</gene>
<accession>A0ABD0YN24</accession>
<evidence type="ECO:0000313" key="3">
    <source>
        <dbReference type="Proteomes" id="UP001558652"/>
    </source>
</evidence>
<organism evidence="2 3">
    <name type="scientific">Ranatra chinensis</name>
    <dbReference type="NCBI Taxonomy" id="642074"/>
    <lineage>
        <taxon>Eukaryota</taxon>
        <taxon>Metazoa</taxon>
        <taxon>Ecdysozoa</taxon>
        <taxon>Arthropoda</taxon>
        <taxon>Hexapoda</taxon>
        <taxon>Insecta</taxon>
        <taxon>Pterygota</taxon>
        <taxon>Neoptera</taxon>
        <taxon>Paraneoptera</taxon>
        <taxon>Hemiptera</taxon>
        <taxon>Heteroptera</taxon>
        <taxon>Panheteroptera</taxon>
        <taxon>Nepomorpha</taxon>
        <taxon>Nepidae</taxon>
        <taxon>Ranatrinae</taxon>
        <taxon>Ranatra</taxon>
    </lineage>
</organism>
<evidence type="ECO:0000313" key="2">
    <source>
        <dbReference type="EMBL" id="KAL1116630.1"/>
    </source>
</evidence>